<dbReference type="GO" id="GO:0005524">
    <property type="term" value="F:ATP binding"/>
    <property type="evidence" value="ECO:0007669"/>
    <property type="project" value="UniProtKB-KW"/>
</dbReference>
<keyword evidence="1" id="KW-0547">Nucleotide-binding</keyword>
<dbReference type="Gene3D" id="1.10.3290.10">
    <property type="entry name" value="Fido-like domain"/>
    <property type="match status" value="1"/>
</dbReference>
<dbReference type="InterPro" id="IPR036597">
    <property type="entry name" value="Fido-like_dom_sf"/>
</dbReference>
<dbReference type="PANTHER" id="PTHR13504:SF38">
    <property type="entry name" value="FIDO DOMAIN-CONTAINING PROTEIN"/>
    <property type="match status" value="1"/>
</dbReference>
<dbReference type="PROSITE" id="PS51459">
    <property type="entry name" value="FIDO"/>
    <property type="match status" value="1"/>
</dbReference>
<evidence type="ECO:0000313" key="4">
    <source>
        <dbReference type="EMBL" id="CAD0306122.1"/>
    </source>
</evidence>
<dbReference type="InterPro" id="IPR003812">
    <property type="entry name" value="Fido"/>
</dbReference>
<dbReference type="AlphaFoldDB" id="A0A6V7BX44"/>
<dbReference type="SUPFAM" id="SSF140931">
    <property type="entry name" value="Fic-like"/>
    <property type="match status" value="1"/>
</dbReference>
<dbReference type="InterPro" id="IPR040198">
    <property type="entry name" value="Fido_containing"/>
</dbReference>
<feature type="site" description="Important for autoinhibition of adenylyltransferase activity" evidence="2">
    <location>
        <position position="169"/>
    </location>
</feature>
<gene>
    <name evidence="4" type="ORF">CFBP8129_06980</name>
</gene>
<evidence type="ECO:0000259" key="3">
    <source>
        <dbReference type="PROSITE" id="PS51459"/>
    </source>
</evidence>
<organism evidence="4">
    <name type="scientific">Xanthomonas hortorum pv. gardneri</name>
    <dbReference type="NCBI Taxonomy" id="2754056"/>
    <lineage>
        <taxon>Bacteria</taxon>
        <taxon>Pseudomonadati</taxon>
        <taxon>Pseudomonadota</taxon>
        <taxon>Gammaproteobacteria</taxon>
        <taxon>Lysobacterales</taxon>
        <taxon>Lysobacteraceae</taxon>
        <taxon>Xanthomonas</taxon>
    </lineage>
</organism>
<keyword evidence="1" id="KW-0067">ATP-binding</keyword>
<proteinExistence type="predicted"/>
<evidence type="ECO:0000256" key="2">
    <source>
        <dbReference type="PIRSR" id="PIRSR640198-3"/>
    </source>
</evidence>
<evidence type="ECO:0000256" key="1">
    <source>
        <dbReference type="PIRSR" id="PIRSR640198-2"/>
    </source>
</evidence>
<sequence>MARQPSIDPTALLDAIAAESGGVGIEALQAVFPQVARRTLQRQIADLANKGRLIVEGNARARKYRTIAQRGLEQLPTAQADTEIAITAEAAQVRNLIRRALPRRTPVGYQRQFLENYQPNQTAYLSSSLRAHLHQLGRSPVEGRPAGTYARQVLDRLLIDLSWASSRLEGNTYSRLDTQNLIQFGLAAAGKDHLEAQMILNHKAAIEMLVEQAQEIGFNRYTLQNLHALLSDNLLPDPDAGGRLRKNEVAISGSVYLPLAIPQLISEHFDTLLAKATAIVDPFEQAFFAMVQLPYLQPFDDVNKRTSRLAANIPLVRQNLAPLSFVDVPEELYLEGTLGIYELNRIDLLRDVFAWAYERSCQRYTIVRESLPAPEPLRLKHRELLRVLVAEIIQTGIRRNDLAGIQHRIAALTDPQEFADVLALTVNELNQLHEGNIARYRIKPSQFHAWLALQPLAK</sequence>
<protein>
    <recommendedName>
        <fullName evidence="3">Fido domain-containing protein</fullName>
    </recommendedName>
</protein>
<name>A0A6V7BX44_9XANT</name>
<feature type="domain" description="Fido" evidence="3">
    <location>
        <begin position="218"/>
        <end position="358"/>
    </location>
</feature>
<dbReference type="EMBL" id="LR828253">
    <property type="protein sequence ID" value="CAD0306132.1"/>
    <property type="molecule type" value="Genomic_DNA"/>
</dbReference>
<dbReference type="RefSeq" id="WP_006452339.1">
    <property type="nucleotide sequence ID" value="NZ_CP018728.1"/>
</dbReference>
<accession>A0A6V7BX44</accession>
<feature type="binding site" evidence="1">
    <location>
        <begin position="301"/>
        <end position="308"/>
    </location>
    <ligand>
        <name>ATP</name>
        <dbReference type="ChEBI" id="CHEBI:30616"/>
    </ligand>
</feature>
<reference evidence="4" key="1">
    <citation type="submission" date="2020-07" db="EMBL/GenBank/DDBJ databases">
        <authorList>
            <person name="Pothier F. J."/>
        </authorList>
    </citation>
    <scope>NUCLEOTIDE SEQUENCE</scope>
    <source>
        <strain evidence="4">CFBP 8129</strain>
    </source>
</reference>
<dbReference type="PANTHER" id="PTHR13504">
    <property type="entry name" value="FIDO DOMAIN-CONTAINING PROTEIN DDB_G0283145"/>
    <property type="match status" value="1"/>
</dbReference>
<dbReference type="EMBL" id="LR828253">
    <property type="protein sequence ID" value="CAD0306122.1"/>
    <property type="molecule type" value="Genomic_DNA"/>
</dbReference>
<dbReference type="Pfam" id="PF02661">
    <property type="entry name" value="Fic"/>
    <property type="match status" value="1"/>
</dbReference>